<evidence type="ECO:0000259" key="12">
    <source>
        <dbReference type="Pfam" id="PF13796"/>
    </source>
</evidence>
<evidence type="ECO:0000256" key="1">
    <source>
        <dbReference type="ARBA" id="ARBA00000085"/>
    </source>
</evidence>
<dbReference type="InterPro" id="IPR003594">
    <property type="entry name" value="HATPase_dom"/>
</dbReference>
<evidence type="ECO:0000256" key="2">
    <source>
        <dbReference type="ARBA" id="ARBA00012438"/>
    </source>
</evidence>
<feature type="domain" description="Histidine kinase/HSP90-like ATPase" evidence="10">
    <location>
        <begin position="337"/>
        <end position="419"/>
    </location>
</feature>
<keyword evidence="4" id="KW-0808">Transferase</keyword>
<keyword evidence="5" id="KW-0547">Nucleotide-binding</keyword>
<dbReference type="EMBL" id="FNQB01000005">
    <property type="protein sequence ID" value="SDZ63630.1"/>
    <property type="molecule type" value="Genomic_DNA"/>
</dbReference>
<evidence type="ECO:0000256" key="3">
    <source>
        <dbReference type="ARBA" id="ARBA00022553"/>
    </source>
</evidence>
<evidence type="ECO:0000256" key="6">
    <source>
        <dbReference type="ARBA" id="ARBA00022777"/>
    </source>
</evidence>
<feature type="domain" description="Putative sensor" evidence="12">
    <location>
        <begin position="21"/>
        <end position="206"/>
    </location>
</feature>
<comment type="catalytic activity">
    <reaction evidence="1">
        <text>ATP + protein L-histidine = ADP + protein N-phospho-L-histidine.</text>
        <dbReference type="EC" id="2.7.13.3"/>
    </reaction>
</comment>
<evidence type="ECO:0000313" key="14">
    <source>
        <dbReference type="Proteomes" id="UP000199632"/>
    </source>
</evidence>
<dbReference type="PANTHER" id="PTHR24421:SF10">
    <property type="entry name" value="NITRATE_NITRITE SENSOR PROTEIN NARQ"/>
    <property type="match status" value="1"/>
</dbReference>
<keyword evidence="9" id="KW-0472">Membrane</keyword>
<dbReference type="Gene3D" id="1.20.5.1930">
    <property type="match status" value="1"/>
</dbReference>
<evidence type="ECO:0000256" key="8">
    <source>
        <dbReference type="ARBA" id="ARBA00023012"/>
    </source>
</evidence>
<feature type="domain" description="Signal transduction histidine kinase subgroup 3 dimerisation and phosphoacceptor" evidence="11">
    <location>
        <begin position="234"/>
        <end position="298"/>
    </location>
</feature>
<dbReference type="InterPro" id="IPR025828">
    <property type="entry name" value="Put_sensor_dom"/>
</dbReference>
<dbReference type="GO" id="GO:0005524">
    <property type="term" value="F:ATP binding"/>
    <property type="evidence" value="ECO:0007669"/>
    <property type="project" value="UniProtKB-KW"/>
</dbReference>
<dbReference type="PANTHER" id="PTHR24421">
    <property type="entry name" value="NITRATE/NITRITE SENSOR PROTEIN NARX-RELATED"/>
    <property type="match status" value="1"/>
</dbReference>
<name>A0A1H3UMH7_9ACTN</name>
<dbReference type="EC" id="2.7.13.3" evidence="2"/>
<dbReference type="Pfam" id="PF07730">
    <property type="entry name" value="HisKA_3"/>
    <property type="match status" value="1"/>
</dbReference>
<dbReference type="GO" id="GO:0046983">
    <property type="term" value="F:protein dimerization activity"/>
    <property type="evidence" value="ECO:0007669"/>
    <property type="project" value="InterPro"/>
</dbReference>
<evidence type="ECO:0000256" key="9">
    <source>
        <dbReference type="SAM" id="Phobius"/>
    </source>
</evidence>
<dbReference type="GO" id="GO:0016020">
    <property type="term" value="C:membrane"/>
    <property type="evidence" value="ECO:0007669"/>
    <property type="project" value="InterPro"/>
</dbReference>
<dbReference type="AlphaFoldDB" id="A0A1H3UMH7"/>
<keyword evidence="7" id="KW-0067">ATP-binding</keyword>
<feature type="transmembrane region" description="Helical" evidence="9">
    <location>
        <begin position="73"/>
        <end position="98"/>
    </location>
</feature>
<feature type="transmembrane region" description="Helical" evidence="9">
    <location>
        <begin position="20"/>
        <end position="53"/>
    </location>
</feature>
<dbReference type="InterPro" id="IPR050482">
    <property type="entry name" value="Sensor_HK_TwoCompSys"/>
</dbReference>
<dbReference type="RefSeq" id="WP_090803060.1">
    <property type="nucleotide sequence ID" value="NZ_BOND01000033.1"/>
</dbReference>
<evidence type="ECO:0000259" key="11">
    <source>
        <dbReference type="Pfam" id="PF07730"/>
    </source>
</evidence>
<keyword evidence="3" id="KW-0597">Phosphoprotein</keyword>
<evidence type="ECO:0000256" key="4">
    <source>
        <dbReference type="ARBA" id="ARBA00022679"/>
    </source>
</evidence>
<sequence>MPRWWSALAPPRGRAGKELLYVLLTAPLTALGFGYVLAGFVVCAVLSITALGVPVLAAMVPGTRLIARTRLALARWLLGEVVLAPLAFRPAAGLFAWLRTGLRDGPGWRAVAFQLSALPLALVELTVVLFTWAWGVVGLTAPLQHALDLNQNTVDGRRGLVVAGVLIDSWVGVALLSAAGAALLVIAPWSLRVVLVVDRLLVRGLLSRDERAVRIAALRRSRAAAVEDAAATLRRIERDLHDGVQARLVALTMNLAMIGDLVGRGPGQTGDLLESARANARDAIKDLRDVIHDIHPPILDNGLEAAIATLTARSSVPVSCDIRIGDRPAAAIETIAYFCVAELLTNVVKHSRATRATVELSRRGDRLRVVVSDNGSGGAHEAGGSGLRGLADRVATVDGTLSLTSPPGGPTVVSVFLPAHL</sequence>
<keyword evidence="8" id="KW-0902">Two-component regulatory system</keyword>
<keyword evidence="14" id="KW-1185">Reference proteome</keyword>
<dbReference type="Pfam" id="PF13796">
    <property type="entry name" value="Sensor"/>
    <property type="match status" value="1"/>
</dbReference>
<dbReference type="Pfam" id="PF02518">
    <property type="entry name" value="HATPase_c"/>
    <property type="match status" value="1"/>
</dbReference>
<keyword evidence="6 13" id="KW-0418">Kinase</keyword>
<dbReference type="InterPro" id="IPR036890">
    <property type="entry name" value="HATPase_C_sf"/>
</dbReference>
<reference evidence="14" key="1">
    <citation type="submission" date="2016-10" db="EMBL/GenBank/DDBJ databases">
        <authorList>
            <person name="Varghese N."/>
            <person name="Submissions S."/>
        </authorList>
    </citation>
    <scope>NUCLEOTIDE SEQUENCE [LARGE SCALE GENOMIC DNA]</scope>
    <source>
        <strain evidence="14">DSM 44718</strain>
    </source>
</reference>
<evidence type="ECO:0000256" key="7">
    <source>
        <dbReference type="ARBA" id="ARBA00022840"/>
    </source>
</evidence>
<accession>A0A1H3UMH7</accession>
<dbReference type="Proteomes" id="UP000199632">
    <property type="component" value="Unassembled WGS sequence"/>
</dbReference>
<dbReference type="CDD" id="cd16917">
    <property type="entry name" value="HATPase_UhpB-NarQ-NarX-like"/>
    <property type="match status" value="1"/>
</dbReference>
<dbReference type="GO" id="GO:0000155">
    <property type="term" value="F:phosphorelay sensor kinase activity"/>
    <property type="evidence" value="ECO:0007669"/>
    <property type="project" value="InterPro"/>
</dbReference>
<evidence type="ECO:0000259" key="10">
    <source>
        <dbReference type="Pfam" id="PF02518"/>
    </source>
</evidence>
<keyword evidence="9" id="KW-1133">Transmembrane helix</keyword>
<feature type="transmembrane region" description="Helical" evidence="9">
    <location>
        <begin position="110"/>
        <end position="134"/>
    </location>
</feature>
<dbReference type="InterPro" id="IPR011712">
    <property type="entry name" value="Sig_transdc_His_kin_sub3_dim/P"/>
</dbReference>
<organism evidence="13 14">
    <name type="scientific">Asanoa ishikariensis</name>
    <dbReference type="NCBI Taxonomy" id="137265"/>
    <lineage>
        <taxon>Bacteria</taxon>
        <taxon>Bacillati</taxon>
        <taxon>Actinomycetota</taxon>
        <taxon>Actinomycetes</taxon>
        <taxon>Micromonosporales</taxon>
        <taxon>Micromonosporaceae</taxon>
        <taxon>Asanoa</taxon>
    </lineage>
</organism>
<gene>
    <name evidence="13" type="ORF">SAMN05421684_7558</name>
</gene>
<feature type="transmembrane region" description="Helical" evidence="9">
    <location>
        <begin position="170"/>
        <end position="191"/>
    </location>
</feature>
<evidence type="ECO:0000256" key="5">
    <source>
        <dbReference type="ARBA" id="ARBA00022741"/>
    </source>
</evidence>
<dbReference type="SUPFAM" id="SSF55874">
    <property type="entry name" value="ATPase domain of HSP90 chaperone/DNA topoisomerase II/histidine kinase"/>
    <property type="match status" value="1"/>
</dbReference>
<proteinExistence type="predicted"/>
<dbReference type="STRING" id="137265.SAMN05421684_7558"/>
<dbReference type="Gene3D" id="3.30.565.10">
    <property type="entry name" value="Histidine kinase-like ATPase, C-terminal domain"/>
    <property type="match status" value="1"/>
</dbReference>
<protein>
    <recommendedName>
        <fullName evidence="2">histidine kinase</fullName>
        <ecNumber evidence="2">2.7.13.3</ecNumber>
    </recommendedName>
</protein>
<evidence type="ECO:0000313" key="13">
    <source>
        <dbReference type="EMBL" id="SDZ63630.1"/>
    </source>
</evidence>
<dbReference type="OrthoDB" id="4198152at2"/>
<keyword evidence="9" id="KW-0812">Transmembrane</keyword>